<dbReference type="InterPro" id="IPR004869">
    <property type="entry name" value="MMPL_dom"/>
</dbReference>
<evidence type="ECO:0000313" key="8">
    <source>
        <dbReference type="EMBL" id="TVO56095.1"/>
    </source>
</evidence>
<feature type="transmembrane region" description="Helical" evidence="6">
    <location>
        <begin position="371"/>
        <end position="394"/>
    </location>
</feature>
<dbReference type="AlphaFoldDB" id="A0A557QT48"/>
<reference evidence="8 9" key="1">
    <citation type="submission" date="2019-07" db="EMBL/GenBank/DDBJ databases">
        <title>The pathways for chlorine oxyanion respiration interact through the shared metabolite chlorate.</title>
        <authorList>
            <person name="Barnum T.P."/>
            <person name="Cheng Y."/>
            <person name="Hill K.A."/>
            <person name="Lucas L.N."/>
            <person name="Carlson H.K."/>
            <person name="Coates J.D."/>
        </authorList>
    </citation>
    <scope>NUCLEOTIDE SEQUENCE [LARGE SCALE GENOMIC DNA]</scope>
    <source>
        <strain evidence="8 9">SFB-3</strain>
    </source>
</reference>
<keyword evidence="2" id="KW-1003">Cell membrane</keyword>
<proteinExistence type="predicted"/>
<evidence type="ECO:0000256" key="3">
    <source>
        <dbReference type="ARBA" id="ARBA00022692"/>
    </source>
</evidence>
<comment type="caution">
    <text evidence="8">The sequence shown here is derived from an EMBL/GenBank/DDBJ whole genome shotgun (WGS) entry which is preliminary data.</text>
</comment>
<feature type="transmembrane region" description="Helical" evidence="6">
    <location>
        <begin position="720"/>
        <end position="738"/>
    </location>
</feature>
<sequence>MPRRLFTFLAATLVTGMIALAAFDKLPVETDLLAMLPATERSPIAEQAMAQLARAHERRIVLLAVADDAAQARAGAQVLATTLRASPALQHVTLDVPPDALDTLLTTYLPHRFGLLSSATRAALQQRGRDALQEDLYRSLASPIPTATPVPRPLDPFGTLAGFLADLPFAGGAFAPEDGILMAHRDGHSYALVSAETVGSPYAVSTQHAVLAALAQARAAVQAQAPATHLQATGLVLYAAAAQTTAKREMSLIGGISLLGITTLLLLAFRSLRPVLLGIACIATGVAAGIAVVLLVDGQLHLLTLVCGTSLLGIAVDYPLHYFAKRRLAGADWHAGEAMAAMRPALTQGLLTSLLGYSALLAMPFPGLRQIALFSMVGLGTAYLATLMMLPLFAHQADPRSTAGLDRLRRVFSAWQGFLQTRAHWLLPLTVAACLPGAWRLTHNDDVRLLSTPDPVLARQEAQIRELTQLGQGSRLFLVHARDTEQLLQREEQLTDALRARDPQHAGGFTAISGFVPSAQRQTDNRRLIGEALFGDDQWAAHVLDEVGYRPRIAEALTAAYHAERNLSPEAWLKQPLSTPYRHLWLGPAETGVASVVTLHGNWSTDTLTAASAELPGVTLLDKPAAVSKLMAQYRRGMAWALACAIGLSLILLSRRHGLRGAVATLLPCMLAVGVPLAALGYLGLPATLFHWLALMLVFGIGADYGIFTREGGPQGEAALGVLLAAITTVLGFGLLAFSSTPAIASFGLTLFMGVITAFLASPLALASRSAHRSAT</sequence>
<dbReference type="InterPro" id="IPR050545">
    <property type="entry name" value="Mycobact_MmpL"/>
</dbReference>
<organism evidence="8 9">
    <name type="scientific">Denitromonas halophila</name>
    <dbReference type="NCBI Taxonomy" id="1629404"/>
    <lineage>
        <taxon>Bacteria</taxon>
        <taxon>Pseudomonadati</taxon>
        <taxon>Pseudomonadota</taxon>
        <taxon>Betaproteobacteria</taxon>
        <taxon>Rhodocyclales</taxon>
        <taxon>Zoogloeaceae</taxon>
        <taxon>Denitromonas</taxon>
    </lineage>
</organism>
<feature type="transmembrane region" description="Helical" evidence="6">
    <location>
        <begin position="250"/>
        <end position="269"/>
    </location>
</feature>
<keyword evidence="9" id="KW-1185">Reference proteome</keyword>
<accession>A0A557QT48</accession>
<feature type="transmembrane region" description="Helical" evidence="6">
    <location>
        <begin position="637"/>
        <end position="654"/>
    </location>
</feature>
<dbReference type="EMBL" id="VMNK01000009">
    <property type="protein sequence ID" value="TVO56095.1"/>
    <property type="molecule type" value="Genomic_DNA"/>
</dbReference>
<keyword evidence="5 6" id="KW-0472">Membrane</keyword>
<dbReference type="GO" id="GO:0005886">
    <property type="term" value="C:plasma membrane"/>
    <property type="evidence" value="ECO:0007669"/>
    <property type="project" value="UniProtKB-SubCell"/>
</dbReference>
<feature type="transmembrane region" description="Helical" evidence="6">
    <location>
        <begin position="661"/>
        <end position="683"/>
    </location>
</feature>
<evidence type="ECO:0000313" key="9">
    <source>
        <dbReference type="Proteomes" id="UP000319502"/>
    </source>
</evidence>
<evidence type="ECO:0000256" key="2">
    <source>
        <dbReference type="ARBA" id="ARBA00022475"/>
    </source>
</evidence>
<feature type="transmembrane region" description="Helical" evidence="6">
    <location>
        <begin position="276"/>
        <end position="296"/>
    </location>
</feature>
<dbReference type="SUPFAM" id="SSF82866">
    <property type="entry name" value="Multidrug efflux transporter AcrB transmembrane domain"/>
    <property type="match status" value="2"/>
</dbReference>
<dbReference type="PANTHER" id="PTHR33406">
    <property type="entry name" value="MEMBRANE PROTEIN MJ1562-RELATED"/>
    <property type="match status" value="1"/>
</dbReference>
<feature type="transmembrane region" description="Helical" evidence="6">
    <location>
        <begin position="744"/>
        <end position="766"/>
    </location>
</feature>
<evidence type="ECO:0000256" key="4">
    <source>
        <dbReference type="ARBA" id="ARBA00022989"/>
    </source>
</evidence>
<evidence type="ECO:0000256" key="6">
    <source>
        <dbReference type="SAM" id="Phobius"/>
    </source>
</evidence>
<feature type="transmembrane region" description="Helical" evidence="6">
    <location>
        <begin position="689"/>
        <end position="708"/>
    </location>
</feature>
<keyword evidence="4 6" id="KW-1133">Transmembrane helix</keyword>
<evidence type="ECO:0000256" key="5">
    <source>
        <dbReference type="ARBA" id="ARBA00023136"/>
    </source>
</evidence>
<gene>
    <name evidence="8" type="ORF">FHP91_11685</name>
</gene>
<comment type="subcellular location">
    <subcellularLocation>
        <location evidence="1">Cell membrane</location>
        <topology evidence="1">Multi-pass membrane protein</topology>
    </subcellularLocation>
</comment>
<evidence type="ECO:0000256" key="1">
    <source>
        <dbReference type="ARBA" id="ARBA00004651"/>
    </source>
</evidence>
<name>A0A557QT48_9RHOO</name>
<dbReference type="Proteomes" id="UP000319502">
    <property type="component" value="Unassembled WGS sequence"/>
</dbReference>
<feature type="domain" description="Membrane transport protein MMPL" evidence="7">
    <location>
        <begin position="185"/>
        <end position="397"/>
    </location>
</feature>
<dbReference type="Gene3D" id="1.20.1640.10">
    <property type="entry name" value="Multidrug efflux transporter AcrB transmembrane domain"/>
    <property type="match status" value="2"/>
</dbReference>
<protein>
    <submittedName>
        <fullName evidence="8">MMPL family transporter</fullName>
    </submittedName>
</protein>
<feature type="transmembrane region" description="Helical" evidence="6">
    <location>
        <begin position="302"/>
        <end position="324"/>
    </location>
</feature>
<dbReference type="OrthoDB" id="9780358at2"/>
<dbReference type="RefSeq" id="WP_144309772.1">
    <property type="nucleotide sequence ID" value="NZ_VMNK01000009.1"/>
</dbReference>
<dbReference type="PANTHER" id="PTHR33406:SF13">
    <property type="entry name" value="MEMBRANE PROTEIN YDFJ"/>
    <property type="match status" value="1"/>
</dbReference>
<evidence type="ECO:0000259" key="7">
    <source>
        <dbReference type="Pfam" id="PF03176"/>
    </source>
</evidence>
<dbReference type="Pfam" id="PF03176">
    <property type="entry name" value="MMPL"/>
    <property type="match status" value="1"/>
</dbReference>
<keyword evidence="3 6" id="KW-0812">Transmembrane</keyword>